<dbReference type="InterPro" id="IPR036894">
    <property type="entry name" value="YbaB-like_sf"/>
</dbReference>
<organism evidence="1 2">
    <name type="scientific">Schaalia cardiffensis F0333</name>
    <dbReference type="NCBI Taxonomy" id="888050"/>
    <lineage>
        <taxon>Bacteria</taxon>
        <taxon>Bacillati</taxon>
        <taxon>Actinomycetota</taxon>
        <taxon>Actinomycetes</taxon>
        <taxon>Actinomycetales</taxon>
        <taxon>Actinomycetaceae</taxon>
        <taxon>Schaalia</taxon>
    </lineage>
</organism>
<dbReference type="SUPFAM" id="SSF82607">
    <property type="entry name" value="YbaB-like"/>
    <property type="match status" value="1"/>
</dbReference>
<keyword evidence="2" id="KW-1185">Reference proteome</keyword>
<dbReference type="Gene3D" id="3.30.1310.10">
    <property type="entry name" value="Nucleoid-associated protein YbaB-like domain"/>
    <property type="match status" value="1"/>
</dbReference>
<dbReference type="Proteomes" id="UP000013015">
    <property type="component" value="Unassembled WGS sequence"/>
</dbReference>
<gene>
    <name evidence="1" type="ORF">HMPREF9004_1156</name>
</gene>
<sequence>MTQSIPLDEDLIAAIARLESVVGVLEGAAREVPETAEGRDDTGMVAVVVRNTGSIADLSIDYRWRDDLDPVELGSALTAAIGDARNELLQGAEDYAARHRDDVEGVDADRTRERIEEASRSMLATSLFVAPASVDDLVEEVLQKADALDGLAHDIKSLARDDSSETSKPTSIDPIVVRRAGGQVTGIDVDPQWAKNTPTAMLVQRLVNAVVTADDPPIAAGNDDADMTILRLLSTLHSLPGKKE</sequence>
<dbReference type="HOGENOM" id="CLU_1088327_0_0_11"/>
<accession>N6W6H2</accession>
<name>N6W6H2_9ACTO</name>
<comment type="caution">
    <text evidence="1">The sequence shown here is derived from an EMBL/GenBank/DDBJ whole genome shotgun (WGS) entry which is preliminary data.</text>
</comment>
<dbReference type="OrthoDB" id="3295730at2"/>
<evidence type="ECO:0008006" key="3">
    <source>
        <dbReference type="Google" id="ProtNLM"/>
    </source>
</evidence>
<proteinExistence type="predicted"/>
<evidence type="ECO:0000313" key="1">
    <source>
        <dbReference type="EMBL" id="ENO18125.1"/>
    </source>
</evidence>
<dbReference type="STRING" id="888050.HMPREF9004_1156"/>
<reference evidence="1 2" key="1">
    <citation type="submission" date="2013-03" db="EMBL/GenBank/DDBJ databases">
        <title>Reference genome for the Human Microbiome Project.</title>
        <authorList>
            <person name="Aqrawi P."/>
            <person name="Ayvaz T."/>
            <person name="Bess C."/>
            <person name="Blankenburg K."/>
            <person name="Coyle M."/>
            <person name="Deng J."/>
            <person name="Forbes L."/>
            <person name="Fowler G."/>
            <person name="Francisco L."/>
            <person name="Fu Q."/>
            <person name="Gibbs R."/>
            <person name="Gross S."/>
            <person name="Gubbala S."/>
            <person name="Hale W."/>
            <person name="Hemphill L."/>
            <person name="Highlander S."/>
            <person name="Hirani K."/>
            <person name="Jackson L."/>
            <person name="Jakkamsetti A."/>
            <person name="Javaid M."/>
            <person name="Jayaseelan J.C."/>
            <person name="Jiang H."/>
            <person name="Joshi V."/>
            <person name="Korchina V."/>
            <person name="Kovar C."/>
            <person name="Lara F."/>
            <person name="Lee S."/>
            <person name="Liu Y."/>
            <person name="Mata R."/>
            <person name="Mathew T."/>
            <person name="Munidasa M."/>
            <person name="Muzny D."/>
            <person name="Nazareth L."/>
            <person name="Ngo R."/>
            <person name="Nguyen L."/>
            <person name="Nguyen N."/>
            <person name="Okwuonu G."/>
            <person name="Ongeri F."/>
            <person name="Palculict T."/>
            <person name="Patil S."/>
            <person name="Petrosino J."/>
            <person name="Pham C."/>
            <person name="Pham P."/>
            <person name="Pu L.-L."/>
            <person name="Qin X."/>
            <person name="Qu J."/>
            <person name="Reid J."/>
            <person name="Ross M."/>
            <person name="Ruth R."/>
            <person name="Saada N."/>
            <person name="San Lucas F."/>
            <person name="Santibanez J."/>
            <person name="Shang Y."/>
            <person name="Simmons D."/>
            <person name="Song X.-Z."/>
            <person name="Tang L.-Y."/>
            <person name="Thornton R."/>
            <person name="Warren J."/>
            <person name="Weissenberger G."/>
            <person name="Wilczek-Boney K."/>
            <person name="Worley K."/>
            <person name="Youmans B."/>
            <person name="Zhang J."/>
            <person name="Zhang L."/>
            <person name="Zhao Z."/>
            <person name="Zhou C."/>
            <person name="Zhu D."/>
            <person name="Zhu Y."/>
        </authorList>
    </citation>
    <scope>NUCLEOTIDE SEQUENCE [LARGE SCALE GENOMIC DNA]</scope>
    <source>
        <strain evidence="1 2">F0333</strain>
    </source>
</reference>
<evidence type="ECO:0000313" key="2">
    <source>
        <dbReference type="Proteomes" id="UP000013015"/>
    </source>
</evidence>
<dbReference type="EMBL" id="AQHZ01000018">
    <property type="protein sequence ID" value="ENO18125.1"/>
    <property type="molecule type" value="Genomic_DNA"/>
</dbReference>
<dbReference type="AlphaFoldDB" id="N6W6H2"/>
<dbReference type="PATRIC" id="fig|888050.3.peg.1096"/>
<protein>
    <recommendedName>
        <fullName evidence="3">YbaB/EbfC DNA-binding family protein</fullName>
    </recommendedName>
</protein>
<dbReference type="eggNOG" id="ENOG5031IJC">
    <property type="taxonomic scope" value="Bacteria"/>
</dbReference>
<dbReference type="RefSeq" id="WP_005963292.1">
    <property type="nucleotide sequence ID" value="NZ_CP040505.1"/>
</dbReference>